<dbReference type="PATRIC" id="fig|1352356.3.peg.1670"/>
<dbReference type="KEGG" id="hpys:HPSA20_1710"/>
<proteinExistence type="predicted"/>
<evidence type="ECO:0000313" key="1">
    <source>
        <dbReference type="EMBL" id="AGT74917.1"/>
    </source>
</evidence>
<accession>T1UDE2</accession>
<dbReference type="HOGENOM" id="CLU_3271130_0_0_7"/>
<evidence type="ECO:0000313" key="2">
    <source>
        <dbReference type="Proteomes" id="UP000015920"/>
    </source>
</evidence>
<dbReference type="Proteomes" id="UP000015920">
    <property type="component" value="Chromosome"/>
</dbReference>
<dbReference type="EMBL" id="CP006691">
    <property type="protein sequence ID" value="AGT74917.1"/>
    <property type="molecule type" value="Genomic_DNA"/>
</dbReference>
<sequence>MIAWLFSLKERSFFATPNFNRFYHQKFTLPCVLQRYAISK</sequence>
<protein>
    <submittedName>
        <fullName evidence="1">Uncharacterized protein</fullName>
    </submittedName>
</protein>
<gene>
    <name evidence="1" type="ORF">HPSA20_1710</name>
</gene>
<name>T1UDE2_HELPX</name>
<organism evidence="1 2">
    <name type="scientific">Helicobacter pylori SouthAfrica20</name>
    <dbReference type="NCBI Taxonomy" id="1352356"/>
    <lineage>
        <taxon>Bacteria</taxon>
        <taxon>Pseudomonadati</taxon>
        <taxon>Campylobacterota</taxon>
        <taxon>Epsilonproteobacteria</taxon>
        <taxon>Campylobacterales</taxon>
        <taxon>Helicobacteraceae</taxon>
        <taxon>Helicobacter</taxon>
    </lineage>
</organism>
<reference evidence="1 2" key="1">
    <citation type="journal article" date="2013" name="Genome Announc.">
        <title>Genome Sequences of Three hpAfrica2 Strains of Helicobacter pylori.</title>
        <authorList>
            <person name="Duncan S.S."/>
            <person name="Bertoli M.T."/>
            <person name="Kersulyte D."/>
            <person name="Valk P.L."/>
            <person name="Tamma S."/>
            <person name="Segal I."/>
            <person name="McClain M.S."/>
            <person name="Cover T.L."/>
            <person name="Berg D.E."/>
        </authorList>
    </citation>
    <scope>NUCLEOTIDE SEQUENCE [LARGE SCALE GENOMIC DNA]</scope>
    <source>
        <strain evidence="1">SouthAfrica20</strain>
    </source>
</reference>
<dbReference type="AlphaFoldDB" id="T1UDE2"/>